<reference evidence="2 3" key="1">
    <citation type="journal article" date="2013" name="Curr. Biol.">
        <title>Shared signatures of parasitism and phylogenomics unite Cryptomycota and microsporidia.</title>
        <authorList>
            <person name="James T.Y."/>
            <person name="Pelin A."/>
            <person name="Bonen L."/>
            <person name="Ahrendt S."/>
            <person name="Sain D."/>
            <person name="Corradi N."/>
            <person name="Stajich J.E."/>
        </authorList>
    </citation>
    <scope>NUCLEOTIDE SEQUENCE [LARGE SCALE GENOMIC DNA]</scope>
    <source>
        <strain evidence="2 3">CSF55</strain>
    </source>
</reference>
<evidence type="ECO:0000313" key="2">
    <source>
        <dbReference type="EMBL" id="EPZ35199.1"/>
    </source>
</evidence>
<feature type="transmembrane region" description="Helical" evidence="1">
    <location>
        <begin position="7"/>
        <end position="24"/>
    </location>
</feature>
<dbReference type="AlphaFoldDB" id="A0A075AYK3"/>
<proteinExistence type="predicted"/>
<gene>
    <name evidence="2" type="ORF">O9G_004210</name>
</gene>
<keyword evidence="1" id="KW-0472">Membrane</keyword>
<evidence type="ECO:0000313" key="3">
    <source>
        <dbReference type="Proteomes" id="UP000030755"/>
    </source>
</evidence>
<evidence type="ECO:0000256" key="1">
    <source>
        <dbReference type="SAM" id="Phobius"/>
    </source>
</evidence>
<name>A0A075AYK3_ROZAC</name>
<protein>
    <submittedName>
        <fullName evidence="2">Uncharacterized protein</fullName>
    </submittedName>
</protein>
<dbReference type="Proteomes" id="UP000030755">
    <property type="component" value="Unassembled WGS sequence"/>
</dbReference>
<dbReference type="HOGENOM" id="CLU_2499136_0_0_1"/>
<organism evidence="2 3">
    <name type="scientific">Rozella allomycis (strain CSF55)</name>
    <dbReference type="NCBI Taxonomy" id="988480"/>
    <lineage>
        <taxon>Eukaryota</taxon>
        <taxon>Fungi</taxon>
        <taxon>Fungi incertae sedis</taxon>
        <taxon>Cryptomycota</taxon>
        <taxon>Cryptomycota incertae sedis</taxon>
        <taxon>Rozella</taxon>
    </lineage>
</organism>
<keyword evidence="3" id="KW-1185">Reference proteome</keyword>
<sequence>MIKRINVWIKSIIYGIISIFRIFIDSKFSILFRSQIESNLLFDKSKNFSFNIQFPKSFDRSVSSRLEASNSSKFKQFGIPRILNLS</sequence>
<dbReference type="EMBL" id="KE560855">
    <property type="protein sequence ID" value="EPZ35199.1"/>
    <property type="molecule type" value="Genomic_DNA"/>
</dbReference>
<keyword evidence="1" id="KW-1133">Transmembrane helix</keyword>
<accession>A0A075AYK3</accession>
<keyword evidence="1" id="KW-0812">Transmembrane</keyword>